<evidence type="ECO:0000256" key="1">
    <source>
        <dbReference type="ARBA" id="ARBA00023015"/>
    </source>
</evidence>
<dbReference type="Proteomes" id="UP000216339">
    <property type="component" value="Unassembled WGS sequence"/>
</dbReference>
<gene>
    <name evidence="4" type="ORF">BSZ37_06215</name>
</gene>
<dbReference type="InterPro" id="IPR026881">
    <property type="entry name" value="WYL_dom"/>
</dbReference>
<comment type="caution">
    <text evidence="4">The sequence shown here is derived from an EMBL/GenBank/DDBJ whole genome shotgun (WGS) entry which is preliminary data.</text>
</comment>
<evidence type="ECO:0000259" key="3">
    <source>
        <dbReference type="PROSITE" id="PS51000"/>
    </source>
</evidence>
<dbReference type="SUPFAM" id="SSF46785">
    <property type="entry name" value="Winged helix' DNA-binding domain"/>
    <property type="match status" value="1"/>
</dbReference>
<dbReference type="Gene3D" id="1.10.10.10">
    <property type="entry name" value="Winged helix-like DNA-binding domain superfamily/Winged helix DNA-binding domain"/>
    <property type="match status" value="1"/>
</dbReference>
<dbReference type="PANTHER" id="PTHR34580:SF3">
    <property type="entry name" value="PROTEIN PAFB"/>
    <property type="match status" value="1"/>
</dbReference>
<dbReference type="OrthoDB" id="9815009at2"/>
<dbReference type="InterPro" id="IPR051534">
    <property type="entry name" value="CBASS_pafABC_assoc_protein"/>
</dbReference>
<protein>
    <submittedName>
        <fullName evidence="4">DNA-binding transcriptional regulator</fullName>
    </submittedName>
</protein>
<dbReference type="PROSITE" id="PS52050">
    <property type="entry name" value="WYL"/>
    <property type="match status" value="1"/>
</dbReference>
<dbReference type="Pfam" id="PF08279">
    <property type="entry name" value="HTH_11"/>
    <property type="match status" value="1"/>
</dbReference>
<dbReference type="PROSITE" id="PS51000">
    <property type="entry name" value="HTH_DEOR_2"/>
    <property type="match status" value="1"/>
</dbReference>
<sequence length="331" mass="38078">MARSDRSLNKTERLFALVLLLQNRPNMTSRDLAEHFAVSRRTIFRDLRTLGESGVPLTYAEHGGYEILEGYQLPPLMFSAREAATLLIGTGFTKLQPDASLRTDADAVAMKIRNVLPEPVRDYIDRLQDQTVLAPFNETAGSAGATEDEQGLWFELSEAMARQRVVKMTYYVASRDEETVREVDPLGLVYYSDHWNLIAYDHLRDDIRNFRLDQIKKLRTRFDTFEPPAGFDLKEHLRERGTSPQNVRMTVRFRDRAWRWARRQVPADVEQELPVGDGWTQVTFEFENLAYVAKWLLRYGTDAEVVEPDELRREVADQARAVAEMYGAVAA</sequence>
<dbReference type="RefSeq" id="WP_095509706.1">
    <property type="nucleotide sequence ID" value="NZ_MQWD01000001.1"/>
</dbReference>
<keyword evidence="1" id="KW-0805">Transcription regulation</keyword>
<dbReference type="Pfam" id="PF13280">
    <property type="entry name" value="WYL"/>
    <property type="match status" value="1"/>
</dbReference>
<name>A0A271IZE6_9BACT</name>
<dbReference type="Pfam" id="PF25583">
    <property type="entry name" value="WCX"/>
    <property type="match status" value="1"/>
</dbReference>
<dbReference type="EMBL" id="MQWD01000001">
    <property type="protein sequence ID" value="PAP76065.1"/>
    <property type="molecule type" value="Genomic_DNA"/>
</dbReference>
<evidence type="ECO:0000256" key="2">
    <source>
        <dbReference type="ARBA" id="ARBA00023163"/>
    </source>
</evidence>
<dbReference type="PIRSF" id="PIRSF016838">
    <property type="entry name" value="PafC"/>
    <property type="match status" value="1"/>
</dbReference>
<dbReference type="InterPro" id="IPR057727">
    <property type="entry name" value="WCX_dom"/>
</dbReference>
<dbReference type="PANTHER" id="PTHR34580">
    <property type="match status" value="1"/>
</dbReference>
<dbReference type="GO" id="GO:0003677">
    <property type="term" value="F:DNA binding"/>
    <property type="evidence" value="ECO:0007669"/>
    <property type="project" value="UniProtKB-KW"/>
</dbReference>
<dbReference type="InterPro" id="IPR028349">
    <property type="entry name" value="PafC-like"/>
</dbReference>
<proteinExistence type="predicted"/>
<organism evidence="4 5">
    <name type="scientific">Rubrivirga marina</name>
    <dbReference type="NCBI Taxonomy" id="1196024"/>
    <lineage>
        <taxon>Bacteria</taxon>
        <taxon>Pseudomonadati</taxon>
        <taxon>Rhodothermota</taxon>
        <taxon>Rhodothermia</taxon>
        <taxon>Rhodothermales</taxon>
        <taxon>Rubricoccaceae</taxon>
        <taxon>Rubrivirga</taxon>
    </lineage>
</organism>
<keyword evidence="5" id="KW-1185">Reference proteome</keyword>
<keyword evidence="4" id="KW-0238">DNA-binding</keyword>
<keyword evidence="2" id="KW-0804">Transcription</keyword>
<dbReference type="InterPro" id="IPR036388">
    <property type="entry name" value="WH-like_DNA-bd_sf"/>
</dbReference>
<reference evidence="4 5" key="1">
    <citation type="submission" date="2016-11" db="EMBL/GenBank/DDBJ databases">
        <title>Study of marine rhodopsin-containing bacteria.</title>
        <authorList>
            <person name="Yoshizawa S."/>
            <person name="Kumagai Y."/>
            <person name="Kogure K."/>
        </authorList>
    </citation>
    <scope>NUCLEOTIDE SEQUENCE [LARGE SCALE GENOMIC DNA]</scope>
    <source>
        <strain evidence="4 5">SAORIC-28</strain>
    </source>
</reference>
<dbReference type="GO" id="GO:0003700">
    <property type="term" value="F:DNA-binding transcription factor activity"/>
    <property type="evidence" value="ECO:0007669"/>
    <property type="project" value="InterPro"/>
</dbReference>
<dbReference type="InterPro" id="IPR036390">
    <property type="entry name" value="WH_DNA-bd_sf"/>
</dbReference>
<dbReference type="InterPro" id="IPR001034">
    <property type="entry name" value="DeoR_HTH"/>
</dbReference>
<evidence type="ECO:0000313" key="4">
    <source>
        <dbReference type="EMBL" id="PAP76065.1"/>
    </source>
</evidence>
<evidence type="ECO:0000313" key="5">
    <source>
        <dbReference type="Proteomes" id="UP000216339"/>
    </source>
</evidence>
<accession>A0A271IZE6</accession>
<dbReference type="InterPro" id="IPR013196">
    <property type="entry name" value="HTH_11"/>
</dbReference>
<dbReference type="AlphaFoldDB" id="A0A271IZE6"/>
<feature type="domain" description="HTH deoR-type" evidence="3">
    <location>
        <begin position="10"/>
        <end position="67"/>
    </location>
</feature>